<comment type="caution">
    <text evidence="3">The sequence shown here is derived from an EMBL/GenBank/DDBJ whole genome shotgun (WGS) entry which is preliminary data.</text>
</comment>
<feature type="domain" description="Guanylate cyclase" evidence="2">
    <location>
        <begin position="31"/>
        <end position="64"/>
    </location>
</feature>
<dbReference type="Gene3D" id="3.40.50.10070">
    <property type="entry name" value="TolB, N-terminal domain"/>
    <property type="match status" value="1"/>
</dbReference>
<dbReference type="PANTHER" id="PTHR43081">
    <property type="entry name" value="ADENYLATE CYCLASE, TERMINAL-DIFFERENTIATION SPECIFIC-RELATED"/>
    <property type="match status" value="1"/>
</dbReference>
<dbReference type="EMBL" id="VCPD01000002">
    <property type="protein sequence ID" value="TMV09137.1"/>
    <property type="molecule type" value="Genomic_DNA"/>
</dbReference>
<keyword evidence="1" id="KW-0812">Transmembrane</keyword>
<dbReference type="Gene3D" id="1.25.40.10">
    <property type="entry name" value="Tetratricopeptide repeat domain"/>
    <property type="match status" value="1"/>
</dbReference>
<reference evidence="3 4" key="1">
    <citation type="submission" date="2019-05" db="EMBL/GenBank/DDBJ databases">
        <title>Ruegeria sp. nov., isolated from tidal flat.</title>
        <authorList>
            <person name="Kim W."/>
        </authorList>
    </citation>
    <scope>NUCLEOTIDE SEQUENCE [LARGE SCALE GENOMIC DNA]</scope>
    <source>
        <strain evidence="3 4">CAU 1488</strain>
    </source>
</reference>
<proteinExistence type="predicted"/>
<dbReference type="InterPro" id="IPR011990">
    <property type="entry name" value="TPR-like_helical_dom_sf"/>
</dbReference>
<protein>
    <submittedName>
        <fullName evidence="3">Tetratricopeptide repeat protein</fullName>
    </submittedName>
</protein>
<evidence type="ECO:0000259" key="2">
    <source>
        <dbReference type="PROSITE" id="PS50125"/>
    </source>
</evidence>
<dbReference type="PANTHER" id="PTHR43081:SF19">
    <property type="entry name" value="PH-SENSITIVE ADENYLATE CYCLASE RV1264"/>
    <property type="match status" value="1"/>
</dbReference>
<keyword evidence="1" id="KW-1133">Transmembrane helix</keyword>
<feature type="transmembrane region" description="Helical" evidence="1">
    <location>
        <begin position="128"/>
        <end position="146"/>
    </location>
</feature>
<evidence type="ECO:0000313" key="3">
    <source>
        <dbReference type="EMBL" id="TMV09137.1"/>
    </source>
</evidence>
<dbReference type="InterPro" id="IPR001054">
    <property type="entry name" value="A/G_cyclase"/>
</dbReference>
<sequence length="561" mass="61595">MIEFPSAIQAVRCAVAVQEGMALRNADVAENRRIHFRIGINLGDVVPDGDDLLGDGVNVAARIEAQAPPGGILLSRSVRDQVRDKLEIALEDMGEIEVKNITRPVRVFRVATIGSLPADHSKGWSKSALFGFAGIALLIAAAVWWWSNGTDFEPVRAEEMALQLPEGPSIAVMPFTYIGADETENGFLAKGISENVNTNLAKLPDLLVIAESSSQSLKDEGLDVREIAGRFGVRYLLQGSVQKSGEELRVSAQLLDAVAGKHLWSETFDRSTDGFFDIQDEITLAVLERVYGGTIDGDRLNARETDDLYAFAENARGRSHRVRFTAEDNKIARIHYQAALARDPDYVDALVGLGFTHAIDVRLAFSDDPSRSLALAEKYLSRALELDPDRPATLSNYAVLRLVQMRGAEARDFALRAAETGIGDARVVRGVAWVLKYAGASDESLTYFARAKRMTPVPLWWLIVDEYGALIDAGDYEAAIQATDDFLAVVPDVYRAEFLTWPAVAAWQAGELEKAKAFIDEAKKLKPGISIESLRPFDLAYIDTSLPERRYAVLRDLGLPD</sequence>
<evidence type="ECO:0000313" key="4">
    <source>
        <dbReference type="Proteomes" id="UP001193035"/>
    </source>
</evidence>
<gene>
    <name evidence="3" type="ORF">FGK63_08495</name>
</gene>
<dbReference type="Pfam" id="PF00211">
    <property type="entry name" value="Guanylate_cyc"/>
    <property type="match status" value="1"/>
</dbReference>
<accession>A0ABY2X2E7</accession>
<keyword evidence="1" id="KW-0472">Membrane</keyword>
<dbReference type="InterPro" id="IPR050697">
    <property type="entry name" value="Adenylyl/Guanylyl_Cyclase_3/4"/>
</dbReference>
<keyword evidence="4" id="KW-1185">Reference proteome</keyword>
<dbReference type="Gene3D" id="3.30.70.1230">
    <property type="entry name" value="Nucleotide cyclase"/>
    <property type="match status" value="1"/>
</dbReference>
<dbReference type="InterPro" id="IPR029787">
    <property type="entry name" value="Nucleotide_cyclase"/>
</dbReference>
<dbReference type="SUPFAM" id="SSF55073">
    <property type="entry name" value="Nucleotide cyclase"/>
    <property type="match status" value="1"/>
</dbReference>
<name>A0ABY2X2E7_9RHOB</name>
<dbReference type="CDD" id="cd07302">
    <property type="entry name" value="CHD"/>
    <property type="match status" value="1"/>
</dbReference>
<dbReference type="Proteomes" id="UP001193035">
    <property type="component" value="Unassembled WGS sequence"/>
</dbReference>
<organism evidence="3 4">
    <name type="scientific">Ruegeria sediminis</name>
    <dbReference type="NCBI Taxonomy" id="2583820"/>
    <lineage>
        <taxon>Bacteria</taxon>
        <taxon>Pseudomonadati</taxon>
        <taxon>Pseudomonadota</taxon>
        <taxon>Alphaproteobacteria</taxon>
        <taxon>Rhodobacterales</taxon>
        <taxon>Roseobacteraceae</taxon>
        <taxon>Ruegeria</taxon>
    </lineage>
</organism>
<dbReference type="Pfam" id="PF13432">
    <property type="entry name" value="TPR_16"/>
    <property type="match status" value="1"/>
</dbReference>
<dbReference type="SUPFAM" id="SSF48452">
    <property type="entry name" value="TPR-like"/>
    <property type="match status" value="1"/>
</dbReference>
<dbReference type="PROSITE" id="PS50125">
    <property type="entry name" value="GUANYLATE_CYCLASE_2"/>
    <property type="match status" value="1"/>
</dbReference>
<evidence type="ECO:0000256" key="1">
    <source>
        <dbReference type="SAM" id="Phobius"/>
    </source>
</evidence>